<comment type="caution">
    <text evidence="2">The sequence shown here is derived from an EMBL/GenBank/DDBJ whole genome shotgun (WGS) entry which is preliminary data.</text>
</comment>
<feature type="compositionally biased region" description="Basic and acidic residues" evidence="1">
    <location>
        <begin position="50"/>
        <end position="62"/>
    </location>
</feature>
<evidence type="ECO:0000313" key="2">
    <source>
        <dbReference type="EMBL" id="KPH82194.1"/>
    </source>
</evidence>
<reference evidence="2 3" key="1">
    <citation type="submission" date="2015-07" db="EMBL/GenBank/DDBJ databases">
        <title>Whole genome sequencing of Bosea vaviloviae isolated from cave pool.</title>
        <authorList>
            <person name="Tan N.E.H."/>
            <person name="Lee Y.P."/>
            <person name="Gan H.M."/>
            <person name="Barton H."/>
            <person name="Savka M.A."/>
        </authorList>
    </citation>
    <scope>NUCLEOTIDE SEQUENCE [LARGE SCALE GENOMIC DNA]</scope>
    <source>
        <strain evidence="2 3">SD260</strain>
    </source>
</reference>
<gene>
    <name evidence="2" type="ORF">AE618_04595</name>
</gene>
<proteinExistence type="predicted"/>
<keyword evidence="3" id="KW-1185">Reference proteome</keyword>
<protein>
    <recommendedName>
        <fullName evidence="4">Ribbon-helix-helix protein CopG domain-containing protein</fullName>
    </recommendedName>
</protein>
<evidence type="ECO:0000256" key="1">
    <source>
        <dbReference type="SAM" id="MobiDB-lite"/>
    </source>
</evidence>
<dbReference type="OrthoDB" id="8162801at2"/>
<dbReference type="AlphaFoldDB" id="A0A0N0MCH7"/>
<evidence type="ECO:0000313" key="3">
    <source>
        <dbReference type="Proteomes" id="UP000037822"/>
    </source>
</evidence>
<dbReference type="RefSeq" id="WP_054207856.1">
    <property type="nucleotide sequence ID" value="NZ_LGSZ01000022.1"/>
</dbReference>
<name>A0A0N0MCH7_9HYPH</name>
<dbReference type="Proteomes" id="UP000037822">
    <property type="component" value="Unassembled WGS sequence"/>
</dbReference>
<dbReference type="EMBL" id="LGSZ01000022">
    <property type="protein sequence ID" value="KPH82194.1"/>
    <property type="molecule type" value="Genomic_DNA"/>
</dbReference>
<accession>A0A0N0MCH7</accession>
<organism evidence="2 3">
    <name type="scientific">Bosea vaviloviae</name>
    <dbReference type="NCBI Taxonomy" id="1526658"/>
    <lineage>
        <taxon>Bacteria</taxon>
        <taxon>Pseudomonadati</taxon>
        <taxon>Pseudomonadota</taxon>
        <taxon>Alphaproteobacteria</taxon>
        <taxon>Hyphomicrobiales</taxon>
        <taxon>Boseaceae</taxon>
        <taxon>Bosea</taxon>
    </lineage>
</organism>
<dbReference type="PATRIC" id="fig|1526658.3.peg.3258"/>
<feature type="region of interest" description="Disordered" evidence="1">
    <location>
        <begin position="50"/>
        <end position="69"/>
    </location>
</feature>
<evidence type="ECO:0008006" key="4">
    <source>
        <dbReference type="Google" id="ProtNLM"/>
    </source>
</evidence>
<sequence length="69" mass="7625">MPATTVTIALEEAELAALDRSIRHAMPALTREQALSRIIAHWARAQLRAGHPEIDQGLRPEELNASNDE</sequence>